<evidence type="ECO:0000313" key="2">
    <source>
        <dbReference type="EMBL" id="PQJ52231.1"/>
    </source>
</evidence>
<accession>A0A2S7USI9</accession>
<dbReference type="EMBL" id="MSCH01000003">
    <property type="protein sequence ID" value="PQJ52231.1"/>
    <property type="molecule type" value="Genomic_DNA"/>
</dbReference>
<keyword evidence="3" id="KW-1185">Reference proteome</keyword>
<keyword evidence="1" id="KW-0963">Cytoplasm</keyword>
<comment type="caution">
    <text evidence="2">The sequence shown here is derived from an EMBL/GenBank/DDBJ whole genome shotgun (WGS) entry which is preliminary data.</text>
</comment>
<dbReference type="OrthoDB" id="12860at2"/>
<dbReference type="Proteomes" id="UP000239007">
    <property type="component" value="Unassembled WGS sequence"/>
</dbReference>
<evidence type="ECO:0000256" key="1">
    <source>
        <dbReference type="PIRNR" id="PIRNR028103"/>
    </source>
</evidence>
<dbReference type="PANTHER" id="PTHR34875:SF6">
    <property type="entry name" value="UPF0237 PROTEIN MJ1558"/>
    <property type="match status" value="1"/>
</dbReference>
<reference evidence="2 3" key="1">
    <citation type="submission" date="2016-12" db="EMBL/GenBank/DDBJ databases">
        <title>Diversity of luminous bacteria.</title>
        <authorList>
            <person name="Yoshizawa S."/>
            <person name="Kogure K."/>
        </authorList>
    </citation>
    <scope>NUCLEOTIDE SEQUENCE [LARGE SCALE GENOMIC DNA]</scope>
    <source>
        <strain evidence="2 3">SA4-48</strain>
    </source>
</reference>
<dbReference type="Gene3D" id="3.30.70.260">
    <property type="match status" value="2"/>
</dbReference>
<dbReference type="PIRSF" id="PIRSF028103">
    <property type="entry name" value="GcvR"/>
    <property type="match status" value="1"/>
</dbReference>
<dbReference type="InterPro" id="IPR045865">
    <property type="entry name" value="ACT-like_dom_sf"/>
</dbReference>
<dbReference type="AlphaFoldDB" id="A0A2S7USI9"/>
<dbReference type="GO" id="GO:0006355">
    <property type="term" value="P:regulation of DNA-templated transcription"/>
    <property type="evidence" value="ECO:0007669"/>
    <property type="project" value="UniProtKB-UniRule"/>
</dbReference>
<dbReference type="InterPro" id="IPR016867">
    <property type="entry name" value="GcvR"/>
</dbReference>
<dbReference type="GO" id="GO:0005737">
    <property type="term" value="C:cytoplasm"/>
    <property type="evidence" value="ECO:0007669"/>
    <property type="project" value="UniProtKB-SubCell"/>
</dbReference>
<dbReference type="Pfam" id="PF13740">
    <property type="entry name" value="ACT_6"/>
    <property type="match status" value="1"/>
</dbReference>
<keyword evidence="1" id="KW-0678">Repressor</keyword>
<dbReference type="SUPFAM" id="SSF55021">
    <property type="entry name" value="ACT-like"/>
    <property type="match status" value="2"/>
</dbReference>
<dbReference type="RefSeq" id="WP_105050685.1">
    <property type="nucleotide sequence ID" value="NZ_BMYG01000011.1"/>
</dbReference>
<proteinExistence type="predicted"/>
<name>A0A2S7USI9_9GAMM</name>
<evidence type="ECO:0000313" key="3">
    <source>
        <dbReference type="Proteomes" id="UP000239007"/>
    </source>
</evidence>
<gene>
    <name evidence="2" type="ORF">BTO11_00200</name>
</gene>
<protein>
    <recommendedName>
        <fullName evidence="1">Glycine cleavage system transcriptional repressor</fullName>
    </recommendedName>
</protein>
<sequence>MKRLILTVIGKDRLGLVEMLSNALVDHNANWLVSNLSHLSGYFAGVVEIEVAAENIQALTLALSNIDELKIEIHDAAGEELPAGQEIEFVITGNDRKGIVQELASIITHKGGSIIQFVSSRQTAPNWGGGLFHAIAKVYLPTGMNADVIADALEDLASDIIVDLEEAC</sequence>
<keyword evidence="1" id="KW-0804">Transcription</keyword>
<dbReference type="PANTHER" id="PTHR34875">
    <property type="entry name" value="UPF0237 PROTEIN MJ1558"/>
    <property type="match status" value="1"/>
</dbReference>
<organism evidence="2 3">
    <name type="scientific">Psychrosphaera saromensis</name>
    <dbReference type="NCBI Taxonomy" id="716813"/>
    <lineage>
        <taxon>Bacteria</taxon>
        <taxon>Pseudomonadati</taxon>
        <taxon>Pseudomonadota</taxon>
        <taxon>Gammaproteobacteria</taxon>
        <taxon>Alteromonadales</taxon>
        <taxon>Pseudoalteromonadaceae</taxon>
        <taxon>Psychrosphaera</taxon>
    </lineage>
</organism>
<dbReference type="InterPro" id="IPR050990">
    <property type="entry name" value="UPF0237/GcvR_regulator"/>
</dbReference>
<comment type="subcellular location">
    <subcellularLocation>
        <location evidence="1">Cytoplasm</location>
    </subcellularLocation>
</comment>